<proteinExistence type="predicted"/>
<sequence>MRQLLFFIWIILLSYLLGCNGERRSRRNTKDGCENLKELSGESIKFPRKFHNDFIRPWLRKDLNAKIYESKALTYNWLWMKELKIRGLNATVEDFLSYLEKYGCLFIPYGEAVKDILLGTIQTSSPLKIEGESTCEISKIYQICERAFGSLRCGAKPTKPWHRVIFGNMDDNERFNTPMVDPVIVSEWNVTFNRPKVQWEFSANTVGLYDNNAGRVYFIDMSGHSVKDICRRIIVIPVDPGNFTKWSGNNLVKLMRYYNLEADGFISKGGVQNFIIRNVKERYSTLKFQEYYCRFVYDGIFLLSDYDPYLSDTSNVTSTTAGPIRIPECRVVHPDSRSGRIIGHINSTLETHFGDFWRDRMVEDLRMINFVNIDDLVFLEGASTQQTWPILHEYDSDYEATTTIEPFDGYPGDDVKYDENIEKNELKDEKNYIENSCSTVSFLIVTCFIITFNLLL</sequence>
<dbReference type="Proteomes" id="UP000887580">
    <property type="component" value="Unplaced"/>
</dbReference>
<evidence type="ECO:0000313" key="2">
    <source>
        <dbReference type="WBParaSite" id="PS1159_v2.g3091.t1"/>
    </source>
</evidence>
<organism evidence="1 2">
    <name type="scientific">Panagrolaimus sp. PS1159</name>
    <dbReference type="NCBI Taxonomy" id="55785"/>
    <lineage>
        <taxon>Eukaryota</taxon>
        <taxon>Metazoa</taxon>
        <taxon>Ecdysozoa</taxon>
        <taxon>Nematoda</taxon>
        <taxon>Chromadorea</taxon>
        <taxon>Rhabditida</taxon>
        <taxon>Tylenchina</taxon>
        <taxon>Panagrolaimomorpha</taxon>
        <taxon>Panagrolaimoidea</taxon>
        <taxon>Panagrolaimidae</taxon>
        <taxon>Panagrolaimus</taxon>
    </lineage>
</organism>
<accession>A0AC35GAA7</accession>
<protein>
    <submittedName>
        <fullName evidence="2">Uncharacterized protein</fullName>
    </submittedName>
</protein>
<name>A0AC35GAA7_9BILA</name>
<reference evidence="2" key="1">
    <citation type="submission" date="2022-11" db="UniProtKB">
        <authorList>
            <consortium name="WormBaseParasite"/>
        </authorList>
    </citation>
    <scope>IDENTIFICATION</scope>
</reference>
<evidence type="ECO:0000313" key="1">
    <source>
        <dbReference type="Proteomes" id="UP000887580"/>
    </source>
</evidence>
<dbReference type="WBParaSite" id="PS1159_v2.g3091.t1">
    <property type="protein sequence ID" value="PS1159_v2.g3091.t1"/>
    <property type="gene ID" value="PS1159_v2.g3091"/>
</dbReference>